<dbReference type="InterPro" id="IPR007835">
    <property type="entry name" value="MOFRL"/>
</dbReference>
<accession>A0A0F6SF35</accession>
<dbReference type="SUPFAM" id="SSF82544">
    <property type="entry name" value="GckA/TtuD-like"/>
    <property type="match status" value="1"/>
</dbReference>
<dbReference type="InterPro" id="IPR025286">
    <property type="entry name" value="MOFRL_assoc_dom"/>
</dbReference>
<proteinExistence type="predicted"/>
<evidence type="ECO:0000313" key="4">
    <source>
        <dbReference type="Proteomes" id="UP000034883"/>
    </source>
</evidence>
<dbReference type="GO" id="GO:0008887">
    <property type="term" value="F:glycerate kinase activity"/>
    <property type="evidence" value="ECO:0007669"/>
    <property type="project" value="InterPro"/>
</dbReference>
<dbReference type="Gene3D" id="3.40.1480.10">
    <property type="entry name" value="MOFRL domain"/>
    <property type="match status" value="1"/>
</dbReference>
<dbReference type="PANTHER" id="PTHR12227:SF0">
    <property type="entry name" value="GLYCERATE KINASE"/>
    <property type="match status" value="1"/>
</dbReference>
<dbReference type="Pfam" id="PF13660">
    <property type="entry name" value="DUF4147"/>
    <property type="match status" value="1"/>
</dbReference>
<dbReference type="RefSeq" id="WP_053233444.1">
    <property type="nucleotide sequence ID" value="NZ_CP011125.1"/>
</dbReference>
<name>A0A0F6SF35_9BACT</name>
<dbReference type="KEGG" id="samy:DB32_003403"/>
<sequence length="421" mass="43376">MSAELASALARATIAAVDPRACTRDALRREGARARGPWTVLAFGKAARGMTEGALDELEVERGMVIALDGSPFAHPAITVRRGAHPAPATDAAEHGAEMEALARSLGAGDRALVLVSGGGSAMLERPVEGVGIDEIARVARALMHAGADIAELNAVRRCLSRLKGGGLAEALFPAEVLVVVISDVTDGPTSLVASGPCARPAASPDPREVIARRGVEPLLSPAARRAIATRAEHRIGDDVLASVREVVAADVGTALEGARAEAARRGLRAGVAAERIAGEARDAGPRFVRDARARCAREGFDVWIAGGESTVTVRGRGRGGRNQAAALALANEGAPHGTFVAIATDGVDGSSDAAAVWVDDDVVARAEALGLDGHALLQGDDSHAFFAATGARLVTGPTGTNVADAWIWIDHRLRRNATNR</sequence>
<dbReference type="OrthoDB" id="9766552at2"/>
<dbReference type="STRING" id="927083.DB32_003403"/>
<dbReference type="Gene3D" id="3.40.50.10180">
    <property type="entry name" value="Glycerate kinase, MOFRL-like N-terminal domain"/>
    <property type="match status" value="1"/>
</dbReference>
<dbReference type="InterPro" id="IPR037035">
    <property type="entry name" value="GK-like_C_sf"/>
</dbReference>
<protein>
    <submittedName>
        <fullName evidence="3">D-glycerate 2-kinase</fullName>
    </submittedName>
</protein>
<organism evidence="3 4">
    <name type="scientific">Sandaracinus amylolyticus</name>
    <dbReference type="NCBI Taxonomy" id="927083"/>
    <lineage>
        <taxon>Bacteria</taxon>
        <taxon>Pseudomonadati</taxon>
        <taxon>Myxococcota</taxon>
        <taxon>Polyangia</taxon>
        <taxon>Polyangiales</taxon>
        <taxon>Sandaracinaceae</taxon>
        <taxon>Sandaracinus</taxon>
    </lineage>
</organism>
<dbReference type="InterPro" id="IPR039760">
    <property type="entry name" value="MOFRL_protein"/>
</dbReference>
<keyword evidence="3" id="KW-0808">Transferase</keyword>
<keyword evidence="3" id="KW-0418">Kinase</keyword>
<dbReference type="AlphaFoldDB" id="A0A0F6SF35"/>
<dbReference type="Proteomes" id="UP000034883">
    <property type="component" value="Chromosome"/>
</dbReference>
<evidence type="ECO:0000259" key="1">
    <source>
        <dbReference type="Pfam" id="PF05161"/>
    </source>
</evidence>
<keyword evidence="4" id="KW-1185">Reference proteome</keyword>
<dbReference type="InterPro" id="IPR038614">
    <property type="entry name" value="GK_N_sf"/>
</dbReference>
<gene>
    <name evidence="3" type="ORF">DB32_003403</name>
</gene>
<reference evidence="3 4" key="1">
    <citation type="submission" date="2015-03" db="EMBL/GenBank/DDBJ databases">
        <title>Genome assembly of Sandaracinus amylolyticus DSM 53668.</title>
        <authorList>
            <person name="Sharma G."/>
            <person name="Subramanian S."/>
        </authorList>
    </citation>
    <scope>NUCLEOTIDE SEQUENCE [LARGE SCALE GENOMIC DNA]</scope>
    <source>
        <strain evidence="3 4">DSM 53668</strain>
    </source>
</reference>
<evidence type="ECO:0000259" key="2">
    <source>
        <dbReference type="Pfam" id="PF13660"/>
    </source>
</evidence>
<dbReference type="GO" id="GO:0005737">
    <property type="term" value="C:cytoplasm"/>
    <property type="evidence" value="ECO:0007669"/>
    <property type="project" value="TreeGrafter"/>
</dbReference>
<feature type="domain" description="MOFRL" evidence="1">
    <location>
        <begin position="303"/>
        <end position="405"/>
    </location>
</feature>
<dbReference type="Pfam" id="PF05161">
    <property type="entry name" value="MOFRL"/>
    <property type="match status" value="1"/>
</dbReference>
<feature type="domain" description="MOFRL-associated" evidence="2">
    <location>
        <begin position="6"/>
        <end position="228"/>
    </location>
</feature>
<dbReference type="EMBL" id="CP011125">
    <property type="protein sequence ID" value="AKF06254.1"/>
    <property type="molecule type" value="Genomic_DNA"/>
</dbReference>
<dbReference type="PANTHER" id="PTHR12227">
    <property type="entry name" value="GLYCERATE KINASE"/>
    <property type="match status" value="1"/>
</dbReference>
<evidence type="ECO:0000313" key="3">
    <source>
        <dbReference type="EMBL" id="AKF06254.1"/>
    </source>
</evidence>